<name>A0A3G8H950_9BURK</name>
<evidence type="ECO:0000313" key="2">
    <source>
        <dbReference type="EMBL" id="AZG16052.1"/>
    </source>
</evidence>
<dbReference type="EMBL" id="CP033970">
    <property type="protein sequence ID" value="AZG16052.1"/>
    <property type="molecule type" value="Genomic_DNA"/>
</dbReference>
<gene>
    <name evidence="2" type="ORF">EHF44_21760</name>
</gene>
<organism evidence="2 3">
    <name type="scientific">Cupriavidus pauculus</name>
    <dbReference type="NCBI Taxonomy" id="82633"/>
    <lineage>
        <taxon>Bacteria</taxon>
        <taxon>Pseudomonadati</taxon>
        <taxon>Pseudomonadota</taxon>
        <taxon>Betaproteobacteria</taxon>
        <taxon>Burkholderiales</taxon>
        <taxon>Burkholderiaceae</taxon>
        <taxon>Cupriavidus</taxon>
    </lineage>
</organism>
<dbReference type="AlphaFoldDB" id="A0A3G8H950"/>
<proteinExistence type="predicted"/>
<dbReference type="KEGG" id="cpau:EHF44_21760"/>
<feature type="compositionally biased region" description="Basic residues" evidence="1">
    <location>
        <begin position="1"/>
        <end position="16"/>
    </location>
</feature>
<reference evidence="3" key="1">
    <citation type="submission" date="2018-11" db="EMBL/GenBank/DDBJ databases">
        <title>FDA dAtabase for Regulatory Grade micrObial Sequences (FDA-ARGOS): Supporting development and validation of Infectious Disease Dx tests.</title>
        <authorList>
            <person name="Goldberg B."/>
            <person name="Campos J."/>
            <person name="Tallon L."/>
            <person name="Sadzewicz L."/>
            <person name="Zhao X."/>
            <person name="Vavikolanu K."/>
            <person name="Mehta A."/>
            <person name="Aluvathingal J."/>
            <person name="Nadendla S."/>
            <person name="Geyer C."/>
            <person name="Nandy P."/>
            <person name="Yan Y."/>
            <person name="Sichtig H."/>
        </authorList>
    </citation>
    <scope>NUCLEOTIDE SEQUENCE [LARGE SCALE GENOMIC DNA]</scope>
    <source>
        <strain evidence="3">FDAARGOS_614</strain>
    </source>
</reference>
<evidence type="ECO:0000313" key="3">
    <source>
        <dbReference type="Proteomes" id="UP000270411"/>
    </source>
</evidence>
<evidence type="ECO:0000256" key="1">
    <source>
        <dbReference type="SAM" id="MobiDB-lite"/>
    </source>
</evidence>
<feature type="region of interest" description="Disordered" evidence="1">
    <location>
        <begin position="1"/>
        <end position="43"/>
    </location>
</feature>
<protein>
    <submittedName>
        <fullName evidence="2">Uncharacterized protein</fullName>
    </submittedName>
</protein>
<sequence length="68" mass="7257">MRHPPARMTARRRAHRLAGPAPSVRELLSPPLLPSPRPTARPATTFCATAQRGVAAAASRQRNGHPGC</sequence>
<dbReference type="Proteomes" id="UP000270411">
    <property type="component" value="Chromosome 2"/>
</dbReference>
<accession>A0A3G8H950</accession>